<comment type="caution">
    <text evidence="3">The sequence shown here is derived from an EMBL/GenBank/DDBJ whole genome shotgun (WGS) entry which is preliminary data.</text>
</comment>
<sequence>MTNGNEREETRGGDRPEKRGRRFGIDHTSGRLMLGAFSIGMPRSRIARMAIGVGLILCGFLGFLPILGFWMLPLGLLVLSHDLPVARRLRRRLAVWWHRRGKPAG</sequence>
<feature type="transmembrane region" description="Helical" evidence="2">
    <location>
        <begin position="49"/>
        <end position="72"/>
    </location>
</feature>
<accession>A0A2A6J857</accession>
<gene>
    <name evidence="3" type="ORF">CO666_20675</name>
</gene>
<evidence type="ECO:0000313" key="4">
    <source>
        <dbReference type="Proteomes" id="UP000220768"/>
    </source>
</evidence>
<feature type="region of interest" description="Disordered" evidence="1">
    <location>
        <begin position="1"/>
        <end position="23"/>
    </location>
</feature>
<keyword evidence="2" id="KW-1133">Transmembrane helix</keyword>
<dbReference type="Proteomes" id="UP000220768">
    <property type="component" value="Unassembled WGS sequence"/>
</dbReference>
<proteinExistence type="predicted"/>
<evidence type="ECO:0000256" key="2">
    <source>
        <dbReference type="SAM" id="Phobius"/>
    </source>
</evidence>
<keyword evidence="4" id="KW-1185">Reference proteome</keyword>
<dbReference type="EMBL" id="NWSV01000014">
    <property type="protein sequence ID" value="PDT02409.1"/>
    <property type="molecule type" value="Genomic_DNA"/>
</dbReference>
<keyword evidence="2" id="KW-0472">Membrane</keyword>
<keyword evidence="2" id="KW-0812">Transmembrane</keyword>
<dbReference type="RefSeq" id="WP_097614066.1">
    <property type="nucleotide sequence ID" value="NZ_NWSV01000014.1"/>
</dbReference>
<protein>
    <submittedName>
        <fullName evidence="3">Uncharacterized protein</fullName>
    </submittedName>
</protein>
<organism evidence="3 4">
    <name type="scientific">Rhizobium chutanense</name>
    <dbReference type="NCBI Taxonomy" id="2035448"/>
    <lineage>
        <taxon>Bacteria</taxon>
        <taxon>Pseudomonadati</taxon>
        <taxon>Pseudomonadota</taxon>
        <taxon>Alphaproteobacteria</taxon>
        <taxon>Hyphomicrobiales</taxon>
        <taxon>Rhizobiaceae</taxon>
        <taxon>Rhizobium/Agrobacterium group</taxon>
        <taxon>Rhizobium</taxon>
    </lineage>
</organism>
<reference evidence="3 4" key="1">
    <citation type="submission" date="2017-09" db="EMBL/GenBank/DDBJ databases">
        <title>Comparative genomics of rhizobia isolated from Phaseolus vulgaris in China.</title>
        <authorList>
            <person name="Tong W."/>
        </authorList>
    </citation>
    <scope>NUCLEOTIDE SEQUENCE [LARGE SCALE GENOMIC DNA]</scope>
    <source>
        <strain evidence="3 4">C5</strain>
    </source>
</reference>
<name>A0A2A6J857_9HYPH</name>
<evidence type="ECO:0000313" key="3">
    <source>
        <dbReference type="EMBL" id="PDT02409.1"/>
    </source>
</evidence>
<dbReference type="AlphaFoldDB" id="A0A2A6J857"/>
<evidence type="ECO:0000256" key="1">
    <source>
        <dbReference type="SAM" id="MobiDB-lite"/>
    </source>
</evidence>